<accession>A0A9Q1GYT5</accession>
<feature type="transmembrane region" description="Helical" evidence="2">
    <location>
        <begin position="395"/>
        <end position="416"/>
    </location>
</feature>
<dbReference type="EMBL" id="JAKOGI010001065">
    <property type="protein sequence ID" value="KAJ8428009.1"/>
    <property type="molecule type" value="Genomic_DNA"/>
</dbReference>
<feature type="transmembrane region" description="Helical" evidence="2">
    <location>
        <begin position="287"/>
        <end position="310"/>
    </location>
</feature>
<keyword evidence="4" id="KW-1185">Reference proteome</keyword>
<keyword evidence="2" id="KW-1133">Transmembrane helix</keyword>
<keyword evidence="2" id="KW-0472">Membrane</keyword>
<comment type="caution">
    <text evidence="3">The sequence shown here is derived from an EMBL/GenBank/DDBJ whole genome shotgun (WGS) entry which is preliminary data.</text>
</comment>
<protein>
    <submittedName>
        <fullName evidence="3">Uncharacterized protein</fullName>
    </submittedName>
</protein>
<organism evidence="3 4">
    <name type="scientific">Carnegiea gigantea</name>
    <dbReference type="NCBI Taxonomy" id="171969"/>
    <lineage>
        <taxon>Eukaryota</taxon>
        <taxon>Viridiplantae</taxon>
        <taxon>Streptophyta</taxon>
        <taxon>Embryophyta</taxon>
        <taxon>Tracheophyta</taxon>
        <taxon>Spermatophyta</taxon>
        <taxon>Magnoliopsida</taxon>
        <taxon>eudicotyledons</taxon>
        <taxon>Gunneridae</taxon>
        <taxon>Pentapetalae</taxon>
        <taxon>Caryophyllales</taxon>
        <taxon>Cactineae</taxon>
        <taxon>Cactaceae</taxon>
        <taxon>Cactoideae</taxon>
        <taxon>Echinocereeae</taxon>
        <taxon>Carnegiea</taxon>
    </lineage>
</organism>
<keyword evidence="2" id="KW-0812">Transmembrane</keyword>
<evidence type="ECO:0000313" key="3">
    <source>
        <dbReference type="EMBL" id="KAJ8428009.1"/>
    </source>
</evidence>
<evidence type="ECO:0000313" key="4">
    <source>
        <dbReference type="Proteomes" id="UP001153076"/>
    </source>
</evidence>
<evidence type="ECO:0000256" key="1">
    <source>
        <dbReference type="SAM" id="MobiDB-lite"/>
    </source>
</evidence>
<reference evidence="3" key="1">
    <citation type="submission" date="2022-04" db="EMBL/GenBank/DDBJ databases">
        <title>Carnegiea gigantea Genome sequencing and assembly v2.</title>
        <authorList>
            <person name="Copetti D."/>
            <person name="Sanderson M.J."/>
            <person name="Burquez A."/>
            <person name="Wojciechowski M.F."/>
        </authorList>
    </citation>
    <scope>NUCLEOTIDE SEQUENCE</scope>
    <source>
        <strain evidence="3">SGP5-SGP5p</strain>
        <tissue evidence="3">Aerial part</tissue>
    </source>
</reference>
<evidence type="ECO:0000256" key="2">
    <source>
        <dbReference type="SAM" id="Phobius"/>
    </source>
</evidence>
<feature type="region of interest" description="Disordered" evidence="1">
    <location>
        <begin position="27"/>
        <end position="61"/>
    </location>
</feature>
<dbReference type="OrthoDB" id="1938144at2759"/>
<sequence length="417" mass="46959">METHDSAIVDNATGVVVGGEALDDGYNQGILPPLNPCPQGRSRKRRIESQRSGSAQNAERLDTTEARAGICAQISMHMRQLLSCPWRIYLKGTTSRMHNMKVYDIDPTPASAFIPQLRAKVTSVVNTVCYGGWTDDTYLFTLPPGREAAKLTIRLTTLNELNGVVYEVSNARTAHHCGFTSAVPPVTCKKNHSSYAIVVQWRRIHANVGWMRTYSKVTVHIGDSMPAVRKGTKSPVTTFEVINDLLHESTLERDWVLEDRSARLWSREEDMRMDAERRAEVDMLWKLLGVVVATIAILLAFCIHAELVIYCDCDWPADIISIQGDKYQRHLRKCKHFQWVDDRLTRADKISVRNLQAENRSLRADLLTATATLRRYMDAEIGVELLINDGIRGQLMSLCVCVTAVVAYVMIFRAVLI</sequence>
<name>A0A9Q1GYT5_9CARY</name>
<proteinExistence type="predicted"/>
<dbReference type="AlphaFoldDB" id="A0A9Q1GYT5"/>
<dbReference type="Proteomes" id="UP001153076">
    <property type="component" value="Unassembled WGS sequence"/>
</dbReference>
<gene>
    <name evidence="3" type="ORF">Cgig2_032346</name>
</gene>